<evidence type="ECO:0000313" key="4">
    <source>
        <dbReference type="Proteomes" id="UP001233836"/>
    </source>
</evidence>
<dbReference type="Proteomes" id="UP001233836">
    <property type="component" value="Unassembled WGS sequence"/>
</dbReference>
<keyword evidence="1" id="KW-1133">Transmembrane helix</keyword>
<dbReference type="InterPro" id="IPR036457">
    <property type="entry name" value="PPM-type-like_dom_sf"/>
</dbReference>
<dbReference type="RefSeq" id="WP_307216483.1">
    <property type="nucleotide sequence ID" value="NZ_JAUSTI010000006.1"/>
</dbReference>
<feature type="transmembrane region" description="Helical" evidence="1">
    <location>
        <begin position="20"/>
        <end position="36"/>
    </location>
</feature>
<dbReference type="PROSITE" id="PS51746">
    <property type="entry name" value="PPM_2"/>
    <property type="match status" value="1"/>
</dbReference>
<dbReference type="SMART" id="SM00331">
    <property type="entry name" value="PP2C_SIG"/>
    <property type="match status" value="1"/>
</dbReference>
<feature type="domain" description="PPM-type phosphatase" evidence="2">
    <location>
        <begin position="53"/>
        <end position="291"/>
    </location>
</feature>
<dbReference type="SUPFAM" id="SSF81606">
    <property type="entry name" value="PP2C-like"/>
    <property type="match status" value="1"/>
</dbReference>
<keyword evidence="1" id="KW-0472">Membrane</keyword>
<keyword evidence="4" id="KW-1185">Reference proteome</keyword>
<dbReference type="InterPro" id="IPR001932">
    <property type="entry name" value="PPM-type_phosphatase-like_dom"/>
</dbReference>
<proteinExistence type="predicted"/>
<evidence type="ECO:0000313" key="3">
    <source>
        <dbReference type="EMBL" id="MDQ0171293.1"/>
    </source>
</evidence>
<keyword evidence="1" id="KW-0812">Transmembrane</keyword>
<dbReference type="EMBL" id="JAUSTI010000006">
    <property type="protein sequence ID" value="MDQ0171293.1"/>
    <property type="molecule type" value="Genomic_DNA"/>
</dbReference>
<dbReference type="Pfam" id="PF13672">
    <property type="entry name" value="PP2C_2"/>
    <property type="match status" value="1"/>
</dbReference>
<accession>A0ABT9WDE4</accession>
<evidence type="ECO:0000256" key="1">
    <source>
        <dbReference type="SAM" id="Phobius"/>
    </source>
</evidence>
<organism evidence="3 4">
    <name type="scientific">Paenibacillus tundrae</name>
    <dbReference type="NCBI Taxonomy" id="528187"/>
    <lineage>
        <taxon>Bacteria</taxon>
        <taxon>Bacillati</taxon>
        <taxon>Bacillota</taxon>
        <taxon>Bacilli</taxon>
        <taxon>Bacillales</taxon>
        <taxon>Paenibacillaceae</taxon>
        <taxon>Paenibacillus</taxon>
    </lineage>
</organism>
<sequence length="293" mass="32533">MGAAVNTFMILWNDKELTPYWVILAGCLSIGLLLFVRSRIPVRQRDDRPVGVQIGNGQTIGARSEQDDYFACAVEPYGVLAVLADGISGLSGGKVASTTAVETFVREFETLDRFPDPDEFWSESAHLANQAILRNLLGVPGGTTLVSVMIRGRDLYWGAVGDSILSVFRKGELIPINHKHTLESQLEEQYMSGQISEQEALDNPQRKRLVNYLGYDHFKQMEIADEPFALHPADKIVLCSDGVYNSLTEMELETILAQSIPPFDAAQAIIDLIEEKQLVHQDNATIIILEQGW</sequence>
<dbReference type="Gene3D" id="3.60.40.10">
    <property type="entry name" value="PPM-type phosphatase domain"/>
    <property type="match status" value="1"/>
</dbReference>
<name>A0ABT9WDE4_9BACL</name>
<protein>
    <submittedName>
        <fullName evidence="3">Serine/threonine protein phosphatase PrpC</fullName>
    </submittedName>
</protein>
<evidence type="ECO:0000259" key="2">
    <source>
        <dbReference type="PROSITE" id="PS51746"/>
    </source>
</evidence>
<comment type="caution">
    <text evidence="3">The sequence shown here is derived from an EMBL/GenBank/DDBJ whole genome shotgun (WGS) entry which is preliminary data.</text>
</comment>
<dbReference type="SMART" id="SM00332">
    <property type="entry name" value="PP2Cc"/>
    <property type="match status" value="1"/>
</dbReference>
<gene>
    <name evidence="3" type="ORF">J2T19_002745</name>
</gene>
<reference evidence="3 4" key="1">
    <citation type="submission" date="2023-07" db="EMBL/GenBank/DDBJ databases">
        <title>Sorghum-associated microbial communities from plants grown in Nebraska, USA.</title>
        <authorList>
            <person name="Schachtman D."/>
        </authorList>
    </citation>
    <scope>NUCLEOTIDE SEQUENCE [LARGE SCALE GENOMIC DNA]</scope>
    <source>
        <strain evidence="3 4">DS1314</strain>
    </source>
</reference>
<dbReference type="CDD" id="cd00143">
    <property type="entry name" value="PP2Cc"/>
    <property type="match status" value="1"/>
</dbReference>